<dbReference type="InterPro" id="IPR003744">
    <property type="entry name" value="YhhQ"/>
</dbReference>
<evidence type="ECO:0000256" key="1">
    <source>
        <dbReference type="NCBIfam" id="TIGR00697"/>
    </source>
</evidence>
<dbReference type="RefSeq" id="WP_020582849.1">
    <property type="nucleotide sequence ID" value="NZ_JOJP01000001.1"/>
</dbReference>
<gene>
    <name evidence="3" type="ORF">GV64_11445</name>
</gene>
<evidence type="ECO:0000313" key="3">
    <source>
        <dbReference type="EMBL" id="KEI71274.1"/>
    </source>
</evidence>
<dbReference type="AlphaFoldDB" id="A0A081KAU8"/>
<evidence type="ECO:0000313" key="4">
    <source>
        <dbReference type="Proteomes" id="UP000027997"/>
    </source>
</evidence>
<keyword evidence="2" id="KW-1133">Transmembrane helix</keyword>
<feature type="transmembrane region" description="Helical" evidence="2">
    <location>
        <begin position="32"/>
        <end position="52"/>
    </location>
</feature>
<dbReference type="Pfam" id="PF02592">
    <property type="entry name" value="Vut_1"/>
    <property type="match status" value="1"/>
</dbReference>
<feature type="transmembrane region" description="Helical" evidence="2">
    <location>
        <begin position="57"/>
        <end position="79"/>
    </location>
</feature>
<sequence length="258" mass="29397">MLVLKKALKHPLIATRSTIKNRLDQRVHLNELLLIGQLFLFYGMVILTYRLFGKVGLLCYTVLAIVAANIEVLVQINAFGMEMTLGNIMFATTFLVTDILSEVGGKKWSDYAVNVGIFTSALFIAISQSWLYFVPNELDFAMPSIQAIFSNTPRLMMTGLVVYAIAQRFDVWLYHKIWHWTGFTEKYLWLRNNASTMISQLLNAVLFTFGAFYGTFPVADLLSIIITSYGIFVVTSLCDTPAVYLCRKIKVREIWERT</sequence>
<dbReference type="PANTHER" id="PTHR34300">
    <property type="entry name" value="QUEUOSINE PRECURSOR TRANSPORTER-RELATED"/>
    <property type="match status" value="1"/>
</dbReference>
<feature type="transmembrane region" description="Helical" evidence="2">
    <location>
        <begin position="85"/>
        <end position="104"/>
    </location>
</feature>
<dbReference type="Proteomes" id="UP000027997">
    <property type="component" value="Unassembled WGS sequence"/>
</dbReference>
<feature type="transmembrane region" description="Helical" evidence="2">
    <location>
        <begin position="222"/>
        <end position="245"/>
    </location>
</feature>
<proteinExistence type="predicted"/>
<dbReference type="PANTHER" id="PTHR34300:SF2">
    <property type="entry name" value="QUEUOSINE PRECURSOR TRANSPORTER-RELATED"/>
    <property type="match status" value="1"/>
</dbReference>
<evidence type="ECO:0000256" key="2">
    <source>
        <dbReference type="SAM" id="Phobius"/>
    </source>
</evidence>
<keyword evidence="2" id="KW-0812">Transmembrane</keyword>
<dbReference type="NCBIfam" id="TIGR00697">
    <property type="entry name" value="queuosine precursor transporter"/>
    <property type="match status" value="1"/>
</dbReference>
<dbReference type="EMBL" id="JOJP01000001">
    <property type="protein sequence ID" value="KEI71274.1"/>
    <property type="molecule type" value="Genomic_DNA"/>
</dbReference>
<organism evidence="3 4">
    <name type="scientific">Endozoicomonas elysicola</name>
    <dbReference type="NCBI Taxonomy" id="305900"/>
    <lineage>
        <taxon>Bacteria</taxon>
        <taxon>Pseudomonadati</taxon>
        <taxon>Pseudomonadota</taxon>
        <taxon>Gammaproteobacteria</taxon>
        <taxon>Oceanospirillales</taxon>
        <taxon>Endozoicomonadaceae</taxon>
        <taxon>Endozoicomonas</taxon>
    </lineage>
</organism>
<dbReference type="STRING" id="305900.GV64_11445"/>
<accession>A0A081KAU8</accession>
<feature type="transmembrane region" description="Helical" evidence="2">
    <location>
        <begin position="153"/>
        <end position="173"/>
    </location>
</feature>
<dbReference type="eggNOG" id="COG1738">
    <property type="taxonomic scope" value="Bacteria"/>
</dbReference>
<protein>
    <recommendedName>
        <fullName evidence="1">Queuosine precursor transporter</fullName>
    </recommendedName>
</protein>
<reference evidence="3 4" key="1">
    <citation type="submission" date="2014-06" db="EMBL/GenBank/DDBJ databases">
        <title>Whole Genome Sequences of Three Symbiotic Endozoicomonas Bacteria.</title>
        <authorList>
            <person name="Neave M.J."/>
            <person name="Apprill A."/>
            <person name="Voolstra C.R."/>
        </authorList>
    </citation>
    <scope>NUCLEOTIDE SEQUENCE [LARGE SCALE GENOMIC DNA]</scope>
    <source>
        <strain evidence="3 4">DSM 22380</strain>
    </source>
</reference>
<comment type="caution">
    <text evidence="3">The sequence shown here is derived from an EMBL/GenBank/DDBJ whole genome shotgun (WGS) entry which is preliminary data.</text>
</comment>
<keyword evidence="4" id="KW-1185">Reference proteome</keyword>
<name>A0A081KAU8_9GAMM</name>
<keyword evidence="2" id="KW-0472">Membrane</keyword>
<feature type="transmembrane region" description="Helical" evidence="2">
    <location>
        <begin position="111"/>
        <end position="133"/>
    </location>
</feature>
<feature type="transmembrane region" description="Helical" evidence="2">
    <location>
        <begin position="194"/>
        <end position="216"/>
    </location>
</feature>